<dbReference type="Gene3D" id="3.40.50.10320">
    <property type="entry name" value="LmbE-like"/>
    <property type="match status" value="1"/>
</dbReference>
<gene>
    <name evidence="1" type="ORF">CLV41_10326</name>
</gene>
<proteinExistence type="predicted"/>
<dbReference type="InterPro" id="IPR024078">
    <property type="entry name" value="LmbE-like_dom_sf"/>
</dbReference>
<sequence length="777" mass="85460">MPLSDRDRIAQERLSPRIVELWRALVPLRSVVSFMNTGAHPDDEMSKMLAVLALRDGVDLSYACSTRGEGGQNDIGTETSEVLGVLRTAEMERAADVLGLRLYWHSEHPDDTLFDFGFSKSGKETLDKWGKERTLKRFVDIVRLERPDIICPTFLDVPGQHGHHRAMTQAAHEVFALAADPGYSKSSLPAWQVKKLYLPAWSGAGQAYDDDLPPPPATLTIEGDGVDPVTGFSYARIGEQSRAFHKTQAMGTWIPAGSEKNWPLHLAKTRVDVPDRSVSCGLPATLADLGEASCLKEAQTCIDAALQAFPDYDAVLRHASGALEAVERAIAEDAAPELVHKLRRKRTQLARVIRVASGIEVRGRLSHDELQPGEHADVRIEMRPGASQNAGVTVKVAEGWQFKDGKLTVGAQTRSNPYPAVYLPDEPAAPCLRVCLNTNGVDSVSDLPLEVPPQILPSRSAVLSPLSEVLNLAAPRRKIYVDLSEVKPEGLVPSLLLPEGWQAETTENGFEINVPDDAVPGAYCVPLLLDGEPAQTVHKVSYNHIAPRILLRPAELGIEVLDVALPNVRVGYVGGGNDRVGHWLKQMGLDVVDLDDHVLASDKDLAEFDAIVIGIFAMRFRPGLAACMPRLHRWCAAGGTLVTLYHRPWDNWDPDVIPPKRLEIGQPSLRWRVTNERAPVTVLAPDHPLLSTPNTIGDADWTGWHKERGLYFARSWDQAYVPLIRIADPDETPHEGALLAADIGAGRHIHCALNLHHQMEKRTPGAYRLMANFLVRR</sequence>
<dbReference type="SUPFAM" id="SSF52317">
    <property type="entry name" value="Class I glutamine amidotransferase-like"/>
    <property type="match status" value="1"/>
</dbReference>
<dbReference type="InterPro" id="IPR029062">
    <property type="entry name" value="Class_I_gatase-like"/>
</dbReference>
<protein>
    <submittedName>
        <fullName evidence="1">GlcNAc-PI de-N-acetylase</fullName>
    </submittedName>
</protein>
<dbReference type="SUPFAM" id="SSF102588">
    <property type="entry name" value="LmbE-like"/>
    <property type="match status" value="1"/>
</dbReference>
<dbReference type="EMBL" id="PPCN01000003">
    <property type="protein sequence ID" value="POF32107.1"/>
    <property type="molecule type" value="Genomic_DNA"/>
</dbReference>
<dbReference type="OrthoDB" id="9759749at2"/>
<accession>A0A2S3UWM1</accession>
<reference evidence="1 2" key="1">
    <citation type="submission" date="2018-01" db="EMBL/GenBank/DDBJ databases">
        <title>Genomic Encyclopedia of Archaeal and Bacterial Type Strains, Phase II (KMG-II): from individual species to whole genera.</title>
        <authorList>
            <person name="Goeker M."/>
        </authorList>
    </citation>
    <scope>NUCLEOTIDE SEQUENCE [LARGE SCALE GENOMIC DNA]</scope>
    <source>
        <strain evidence="1 2">DSM 17023</strain>
    </source>
</reference>
<dbReference type="InterPro" id="IPR003737">
    <property type="entry name" value="GlcNAc_PI_deacetylase-related"/>
</dbReference>
<comment type="caution">
    <text evidence="1">The sequence shown here is derived from an EMBL/GenBank/DDBJ whole genome shotgun (WGS) entry which is preliminary data.</text>
</comment>
<dbReference type="AlphaFoldDB" id="A0A2S3UWM1"/>
<keyword evidence="2" id="KW-1185">Reference proteome</keyword>
<dbReference type="RefSeq" id="WP_103222064.1">
    <property type="nucleotide sequence ID" value="NZ_PPCN01000003.1"/>
</dbReference>
<name>A0A2S3UWM1_9HYPH</name>
<evidence type="ECO:0000313" key="1">
    <source>
        <dbReference type="EMBL" id="POF32107.1"/>
    </source>
</evidence>
<organism evidence="1 2">
    <name type="scientific">Roseibium marinum</name>
    <dbReference type="NCBI Taxonomy" id="281252"/>
    <lineage>
        <taxon>Bacteria</taxon>
        <taxon>Pseudomonadati</taxon>
        <taxon>Pseudomonadota</taxon>
        <taxon>Alphaproteobacteria</taxon>
        <taxon>Hyphomicrobiales</taxon>
        <taxon>Stappiaceae</taxon>
        <taxon>Roseibium</taxon>
    </lineage>
</organism>
<evidence type="ECO:0000313" key="2">
    <source>
        <dbReference type="Proteomes" id="UP000236959"/>
    </source>
</evidence>
<dbReference type="Pfam" id="PF02585">
    <property type="entry name" value="PIG-L"/>
    <property type="match status" value="1"/>
</dbReference>
<dbReference type="Proteomes" id="UP000236959">
    <property type="component" value="Unassembled WGS sequence"/>
</dbReference>